<sequence>MSKLTEASASPSPSNPTSLRETYVGYKTGKQILSSTEIQDQGPKSYKITFEQVHNLDVLIKTPVYHLEKPLSSRTLVFIHQHEEVPTPTPTTKLRLRPLLLSLTPEFVQGATIKMGMRLKAGIGLINLSMLVKTTYNPESSMQHGNSIVTSFRTVECEIPTGLEKVNLQVLYNPRAQPRPQGLEELLGSQLTSVSLNDLRVLNTTSWSRGTSGFPIDLRVPKRPQVPKYDLRV</sequence>
<protein>
    <submittedName>
        <fullName evidence="2">Uncharacterized protein</fullName>
    </submittedName>
</protein>
<comment type="caution">
    <text evidence="2">The sequence shown here is derived from an EMBL/GenBank/DDBJ whole genome shotgun (WGS) entry which is preliminary data.</text>
</comment>
<proteinExistence type="predicted"/>
<evidence type="ECO:0000313" key="2">
    <source>
        <dbReference type="EMBL" id="KAF3598520.1"/>
    </source>
</evidence>
<evidence type="ECO:0000313" key="3">
    <source>
        <dbReference type="Proteomes" id="UP000712600"/>
    </source>
</evidence>
<name>A0A8S9SEL7_BRACR</name>
<reference evidence="2" key="1">
    <citation type="submission" date="2019-12" db="EMBL/GenBank/DDBJ databases">
        <title>Genome sequencing and annotation of Brassica cretica.</title>
        <authorList>
            <person name="Studholme D.J."/>
            <person name="Sarris P."/>
        </authorList>
    </citation>
    <scope>NUCLEOTIDE SEQUENCE</scope>
    <source>
        <strain evidence="2">PFS-109/04</strain>
        <tissue evidence="2">Leaf</tissue>
    </source>
</reference>
<dbReference type="EMBL" id="QGKX02000004">
    <property type="protein sequence ID" value="KAF3598520.1"/>
    <property type="molecule type" value="Genomic_DNA"/>
</dbReference>
<evidence type="ECO:0000256" key="1">
    <source>
        <dbReference type="SAM" id="MobiDB-lite"/>
    </source>
</evidence>
<dbReference type="AlphaFoldDB" id="A0A8S9SEL7"/>
<accession>A0A8S9SEL7</accession>
<feature type="region of interest" description="Disordered" evidence="1">
    <location>
        <begin position="1"/>
        <end position="21"/>
    </location>
</feature>
<organism evidence="2 3">
    <name type="scientific">Brassica cretica</name>
    <name type="common">Mustard</name>
    <dbReference type="NCBI Taxonomy" id="69181"/>
    <lineage>
        <taxon>Eukaryota</taxon>
        <taxon>Viridiplantae</taxon>
        <taxon>Streptophyta</taxon>
        <taxon>Embryophyta</taxon>
        <taxon>Tracheophyta</taxon>
        <taxon>Spermatophyta</taxon>
        <taxon>Magnoliopsida</taxon>
        <taxon>eudicotyledons</taxon>
        <taxon>Gunneridae</taxon>
        <taxon>Pentapetalae</taxon>
        <taxon>rosids</taxon>
        <taxon>malvids</taxon>
        <taxon>Brassicales</taxon>
        <taxon>Brassicaceae</taxon>
        <taxon>Brassiceae</taxon>
        <taxon>Brassica</taxon>
    </lineage>
</organism>
<dbReference type="Proteomes" id="UP000712600">
    <property type="component" value="Unassembled WGS sequence"/>
</dbReference>
<gene>
    <name evidence="2" type="ORF">F2Q69_00036241</name>
</gene>